<dbReference type="PRINTS" id="PR01011">
    <property type="entry name" value="GLUTPROXDASE"/>
</dbReference>
<dbReference type="InterPro" id="IPR029759">
    <property type="entry name" value="GPX_AS"/>
</dbReference>
<proteinExistence type="inferred from homology"/>
<evidence type="ECO:0000259" key="5">
    <source>
        <dbReference type="PROSITE" id="PS51352"/>
    </source>
</evidence>
<dbReference type="GO" id="GO:0004601">
    <property type="term" value="F:peroxidase activity"/>
    <property type="evidence" value="ECO:0007669"/>
    <property type="project" value="UniProtKB-KW"/>
</dbReference>
<dbReference type="Gene3D" id="3.40.30.10">
    <property type="entry name" value="Glutaredoxin"/>
    <property type="match status" value="1"/>
</dbReference>
<comment type="similarity">
    <text evidence="1 4">Belongs to the glutathione peroxidase family.</text>
</comment>
<evidence type="ECO:0000256" key="1">
    <source>
        <dbReference type="ARBA" id="ARBA00006926"/>
    </source>
</evidence>
<keyword evidence="2 4" id="KW-0575">Peroxidase</keyword>
<comment type="caution">
    <text evidence="6">The sequence shown here is derived from an EMBL/GenBank/DDBJ whole genome shotgun (WGS) entry which is preliminary data.</text>
</comment>
<dbReference type="PROSITE" id="PS00460">
    <property type="entry name" value="GLUTATHIONE_PEROXID_1"/>
    <property type="match status" value="1"/>
</dbReference>
<dbReference type="PROSITE" id="PS51352">
    <property type="entry name" value="THIOREDOXIN_2"/>
    <property type="match status" value="1"/>
</dbReference>
<organism evidence="6 7">
    <name type="scientific">Agrococcus versicolor</name>
    <dbReference type="NCBI Taxonomy" id="501482"/>
    <lineage>
        <taxon>Bacteria</taxon>
        <taxon>Bacillati</taxon>
        <taxon>Actinomycetota</taxon>
        <taxon>Actinomycetes</taxon>
        <taxon>Micrococcales</taxon>
        <taxon>Microbacteriaceae</taxon>
        <taxon>Agrococcus</taxon>
    </lineage>
</organism>
<reference evidence="6 7" key="1">
    <citation type="journal article" date="2019" name="Int. J. Syst. Evol. Microbiol.">
        <title>The Global Catalogue of Microorganisms (GCM) 10K type strain sequencing project: providing services to taxonomists for standard genome sequencing and annotation.</title>
        <authorList>
            <consortium name="The Broad Institute Genomics Platform"/>
            <consortium name="The Broad Institute Genome Sequencing Center for Infectious Disease"/>
            <person name="Wu L."/>
            <person name="Ma J."/>
        </authorList>
    </citation>
    <scope>NUCLEOTIDE SEQUENCE [LARGE SCALE GENOMIC DNA]</scope>
    <source>
        <strain evidence="6 7">JCM 16026</strain>
    </source>
</reference>
<evidence type="ECO:0000256" key="2">
    <source>
        <dbReference type="ARBA" id="ARBA00022559"/>
    </source>
</evidence>
<keyword evidence="7" id="KW-1185">Reference proteome</keyword>
<dbReference type="EMBL" id="BAAAQT010000005">
    <property type="protein sequence ID" value="GAA2172179.1"/>
    <property type="molecule type" value="Genomic_DNA"/>
</dbReference>
<feature type="domain" description="Thioredoxin" evidence="5">
    <location>
        <begin position="5"/>
        <end position="166"/>
    </location>
</feature>
<evidence type="ECO:0000256" key="4">
    <source>
        <dbReference type="RuleBase" id="RU000499"/>
    </source>
</evidence>
<dbReference type="PROSITE" id="PS51355">
    <property type="entry name" value="GLUTATHIONE_PEROXID_3"/>
    <property type="match status" value="1"/>
</dbReference>
<evidence type="ECO:0000256" key="3">
    <source>
        <dbReference type="ARBA" id="ARBA00023002"/>
    </source>
</evidence>
<dbReference type="InterPro" id="IPR036249">
    <property type="entry name" value="Thioredoxin-like_sf"/>
</dbReference>
<protein>
    <recommendedName>
        <fullName evidence="4">Glutathione peroxidase</fullName>
    </recommendedName>
</protein>
<dbReference type="SUPFAM" id="SSF52833">
    <property type="entry name" value="Thioredoxin-like"/>
    <property type="match status" value="1"/>
</dbReference>
<sequence length="166" mass="18073">MQDQADAMTTIADFTITRNDGTEQALADYAGKVVLVVNTASSCGFTPQYEGLEELHRRFGDQGLVVLGCPSDQFKQETGDDAAIAEFCQVNYGVSFPLSAKVAVNGKDAHPLFRWLRKEQGGILGDAIKWNFTKFLVGRDGSVLKRYAPTVEPRDIAADVERALAA</sequence>
<evidence type="ECO:0000313" key="6">
    <source>
        <dbReference type="EMBL" id="GAA2172179.1"/>
    </source>
</evidence>
<dbReference type="Pfam" id="PF00255">
    <property type="entry name" value="GSHPx"/>
    <property type="match status" value="1"/>
</dbReference>
<dbReference type="InterPro" id="IPR013766">
    <property type="entry name" value="Thioredoxin_domain"/>
</dbReference>
<dbReference type="Proteomes" id="UP001501599">
    <property type="component" value="Unassembled WGS sequence"/>
</dbReference>
<name>A0ABN3AM64_9MICO</name>
<keyword evidence="3 4" id="KW-0560">Oxidoreductase</keyword>
<accession>A0ABN3AM64</accession>
<dbReference type="PANTHER" id="PTHR11592:SF78">
    <property type="entry name" value="GLUTATHIONE PEROXIDASE"/>
    <property type="match status" value="1"/>
</dbReference>
<dbReference type="CDD" id="cd00340">
    <property type="entry name" value="GSH_Peroxidase"/>
    <property type="match status" value="1"/>
</dbReference>
<dbReference type="PIRSF" id="PIRSF000303">
    <property type="entry name" value="Glutathion_perox"/>
    <property type="match status" value="1"/>
</dbReference>
<gene>
    <name evidence="6" type="ORF">GCM10009846_09100</name>
</gene>
<evidence type="ECO:0000313" key="7">
    <source>
        <dbReference type="Proteomes" id="UP001501599"/>
    </source>
</evidence>
<dbReference type="PANTHER" id="PTHR11592">
    <property type="entry name" value="GLUTATHIONE PEROXIDASE"/>
    <property type="match status" value="1"/>
</dbReference>
<dbReference type="InterPro" id="IPR000889">
    <property type="entry name" value="Glutathione_peroxidase"/>
</dbReference>